<keyword evidence="11 16" id="KW-0520">NAD</keyword>
<keyword evidence="14 16" id="KW-0472">Membrane</keyword>
<accession>A0A7G7MWM3</accession>
<dbReference type="InterPro" id="IPR010227">
    <property type="entry name" value="NADH_Q_OxRdtase_chainM/4"/>
</dbReference>
<dbReference type="CTD" id="4538"/>
<evidence type="ECO:0000256" key="4">
    <source>
        <dbReference type="ARBA" id="ARBA00021006"/>
    </source>
</evidence>
<keyword evidence="7 16" id="KW-0812">Transmembrane</keyword>
<evidence type="ECO:0000256" key="13">
    <source>
        <dbReference type="ARBA" id="ARBA00023128"/>
    </source>
</evidence>
<feature type="transmembrane region" description="Helical" evidence="16">
    <location>
        <begin position="381"/>
        <end position="411"/>
    </location>
</feature>
<evidence type="ECO:0000256" key="6">
    <source>
        <dbReference type="ARBA" id="ARBA00022660"/>
    </source>
</evidence>
<dbReference type="GeneID" id="60455598"/>
<evidence type="ECO:0000256" key="5">
    <source>
        <dbReference type="ARBA" id="ARBA00022448"/>
    </source>
</evidence>
<keyword evidence="5 16" id="KW-0813">Transport</keyword>
<feature type="domain" description="NADH:ubiquinone oxidoreductase chain 4 N-terminal" evidence="18">
    <location>
        <begin position="5"/>
        <end position="113"/>
    </location>
</feature>
<evidence type="ECO:0000256" key="8">
    <source>
        <dbReference type="ARBA" id="ARBA00022967"/>
    </source>
</evidence>
<keyword evidence="9 16" id="KW-0249">Electron transport</keyword>
<dbReference type="PRINTS" id="PR01437">
    <property type="entry name" value="NUOXDRDTASE4"/>
</dbReference>
<feature type="transmembrane region" description="Helical" evidence="16">
    <location>
        <begin position="197"/>
        <end position="219"/>
    </location>
</feature>
<dbReference type="InterPro" id="IPR003918">
    <property type="entry name" value="NADH_UbQ_OxRdtase"/>
</dbReference>
<proteinExistence type="inferred from homology"/>
<dbReference type="InterPro" id="IPR000260">
    <property type="entry name" value="NADH4_N"/>
</dbReference>
<evidence type="ECO:0000256" key="16">
    <source>
        <dbReference type="RuleBase" id="RU003297"/>
    </source>
</evidence>
<evidence type="ECO:0000256" key="1">
    <source>
        <dbReference type="ARBA" id="ARBA00004225"/>
    </source>
</evidence>
<dbReference type="GO" id="GO:0048039">
    <property type="term" value="F:ubiquinone binding"/>
    <property type="evidence" value="ECO:0007669"/>
    <property type="project" value="TreeGrafter"/>
</dbReference>
<keyword evidence="10 16" id="KW-1133">Transmembrane helix</keyword>
<evidence type="ECO:0000256" key="3">
    <source>
        <dbReference type="ARBA" id="ARBA00012944"/>
    </source>
</evidence>
<dbReference type="RefSeq" id="YP_009971637.1">
    <property type="nucleotide sequence ID" value="NC_051929.1"/>
</dbReference>
<dbReference type="NCBIfam" id="TIGR01972">
    <property type="entry name" value="NDH_I_M"/>
    <property type="match status" value="1"/>
</dbReference>
<keyword evidence="6 16" id="KW-0679">Respiratory chain</keyword>
<dbReference type="GO" id="GO:0008137">
    <property type="term" value="F:NADH dehydrogenase (ubiquinone) activity"/>
    <property type="evidence" value="ECO:0007669"/>
    <property type="project" value="UniProtKB-UniRule"/>
</dbReference>
<feature type="transmembrane region" description="Helical" evidence="16">
    <location>
        <begin position="151"/>
        <end position="172"/>
    </location>
</feature>
<dbReference type="EC" id="7.1.1.2" evidence="3 16"/>
<feature type="transmembrane region" description="Helical" evidence="16">
    <location>
        <begin position="103"/>
        <end position="130"/>
    </location>
</feature>
<evidence type="ECO:0000256" key="7">
    <source>
        <dbReference type="ARBA" id="ARBA00022692"/>
    </source>
</evidence>
<evidence type="ECO:0000256" key="9">
    <source>
        <dbReference type="ARBA" id="ARBA00022982"/>
    </source>
</evidence>
<dbReference type="PANTHER" id="PTHR43507:SF20">
    <property type="entry name" value="NADH-UBIQUINONE OXIDOREDUCTASE CHAIN 4"/>
    <property type="match status" value="1"/>
</dbReference>
<feature type="transmembrane region" description="Helical" evidence="16">
    <location>
        <begin position="287"/>
        <end position="305"/>
    </location>
</feature>
<dbReference type="GO" id="GO:0015990">
    <property type="term" value="P:electron transport coupled proton transport"/>
    <property type="evidence" value="ECO:0007669"/>
    <property type="project" value="TreeGrafter"/>
</dbReference>
<dbReference type="AlphaFoldDB" id="A0A7G7MWM3"/>
<dbReference type="GO" id="GO:0031966">
    <property type="term" value="C:mitochondrial membrane"/>
    <property type="evidence" value="ECO:0007669"/>
    <property type="project" value="UniProtKB-SubCell"/>
</dbReference>
<feature type="transmembrane region" description="Helical" evidence="16">
    <location>
        <begin position="258"/>
        <end position="280"/>
    </location>
</feature>
<feature type="transmembrane region" description="Helical" evidence="16">
    <location>
        <begin position="432"/>
        <end position="454"/>
    </location>
</feature>
<evidence type="ECO:0000256" key="14">
    <source>
        <dbReference type="ARBA" id="ARBA00023136"/>
    </source>
</evidence>
<feature type="transmembrane region" description="Helical" evidence="16">
    <location>
        <begin position="27"/>
        <end position="47"/>
    </location>
</feature>
<evidence type="ECO:0000259" key="18">
    <source>
        <dbReference type="Pfam" id="PF01059"/>
    </source>
</evidence>
<dbReference type="EMBL" id="MT108721">
    <property type="protein sequence ID" value="QNG57232.1"/>
    <property type="molecule type" value="Genomic_DNA"/>
</dbReference>
<geneLocation type="mitochondrion" evidence="19"/>
<evidence type="ECO:0000256" key="2">
    <source>
        <dbReference type="ARBA" id="ARBA00009025"/>
    </source>
</evidence>
<dbReference type="GO" id="GO:0042773">
    <property type="term" value="P:ATP synthesis coupled electron transport"/>
    <property type="evidence" value="ECO:0007669"/>
    <property type="project" value="InterPro"/>
</dbReference>
<keyword evidence="13 16" id="KW-0496">Mitochondrion</keyword>
<comment type="function">
    <text evidence="16">Core subunit of the mitochondrial membrane respiratory chain NADH dehydrogenase (Complex I) which catalyzes electron transfer from NADH through the respiratory chain, using ubiquinone as an electron acceptor. Essential for the catalytic activity and assembly of complex I.</text>
</comment>
<organism evidence="19">
    <name type="scientific">Colochirus quadrangularis</name>
    <dbReference type="NCBI Taxonomy" id="1980634"/>
    <lineage>
        <taxon>Eukaryota</taxon>
        <taxon>Metazoa</taxon>
        <taxon>Echinodermata</taxon>
        <taxon>Eleutherozoa</taxon>
        <taxon>Echinozoa</taxon>
        <taxon>Holothuroidea</taxon>
        <taxon>Dendrochirotacea</taxon>
        <taxon>Dendrochirotida</taxon>
        <taxon>Cucumariidae</taxon>
        <taxon>Colochirus</taxon>
    </lineage>
</organism>
<feature type="transmembrane region" description="Helical" evidence="16">
    <location>
        <begin position="317"/>
        <end position="336"/>
    </location>
</feature>
<gene>
    <name evidence="19" type="primary">ND4</name>
</gene>
<dbReference type="InterPro" id="IPR001750">
    <property type="entry name" value="ND/Mrp_TM"/>
</dbReference>
<comment type="subcellular location">
    <subcellularLocation>
        <location evidence="1 16">Mitochondrion membrane</location>
        <topology evidence="1 16">Multi-pass membrane protein</topology>
    </subcellularLocation>
</comment>
<keyword evidence="12 16" id="KW-0830">Ubiquinone</keyword>
<keyword evidence="8" id="KW-1278">Translocase</keyword>
<name>A0A7G7MWM3_9ECHN</name>
<reference evidence="19" key="1">
    <citation type="submission" date="2020-02" db="EMBL/GenBank/DDBJ databases">
        <authorList>
            <person name="Wen J."/>
        </authorList>
    </citation>
    <scope>NUCLEOTIDE SEQUENCE</scope>
</reference>
<dbReference type="GO" id="GO:0003954">
    <property type="term" value="F:NADH dehydrogenase activity"/>
    <property type="evidence" value="ECO:0007669"/>
    <property type="project" value="TreeGrafter"/>
</dbReference>
<feature type="transmembrane region" description="Helical" evidence="16">
    <location>
        <begin position="357"/>
        <end position="375"/>
    </location>
</feature>
<comment type="similarity">
    <text evidence="2 16">Belongs to the complex I subunit 4 family.</text>
</comment>
<feature type="domain" description="NADH:quinone oxidoreductase/Mrp antiporter transmembrane" evidence="17">
    <location>
        <begin position="118"/>
        <end position="405"/>
    </location>
</feature>
<dbReference type="Pfam" id="PF00361">
    <property type="entry name" value="Proton_antipo_M"/>
    <property type="match status" value="1"/>
</dbReference>
<comment type="catalytic activity">
    <reaction evidence="15 16">
        <text>a ubiquinone + NADH + 5 H(+)(in) = a ubiquinol + NAD(+) + 4 H(+)(out)</text>
        <dbReference type="Rhea" id="RHEA:29091"/>
        <dbReference type="Rhea" id="RHEA-COMP:9565"/>
        <dbReference type="Rhea" id="RHEA-COMP:9566"/>
        <dbReference type="ChEBI" id="CHEBI:15378"/>
        <dbReference type="ChEBI" id="CHEBI:16389"/>
        <dbReference type="ChEBI" id="CHEBI:17976"/>
        <dbReference type="ChEBI" id="CHEBI:57540"/>
        <dbReference type="ChEBI" id="CHEBI:57945"/>
        <dbReference type="EC" id="7.1.1.2"/>
    </reaction>
</comment>
<dbReference type="Pfam" id="PF01059">
    <property type="entry name" value="Oxidored_q5_N"/>
    <property type="match status" value="1"/>
</dbReference>
<evidence type="ECO:0000256" key="12">
    <source>
        <dbReference type="ARBA" id="ARBA00023075"/>
    </source>
</evidence>
<evidence type="ECO:0000256" key="11">
    <source>
        <dbReference type="ARBA" id="ARBA00023027"/>
    </source>
</evidence>
<evidence type="ECO:0000259" key="17">
    <source>
        <dbReference type="Pfam" id="PF00361"/>
    </source>
</evidence>
<feature type="transmembrane region" description="Helical" evidence="16">
    <location>
        <begin position="226"/>
        <end position="246"/>
    </location>
</feature>
<dbReference type="PANTHER" id="PTHR43507">
    <property type="entry name" value="NADH-UBIQUINONE OXIDOREDUCTASE CHAIN 4"/>
    <property type="match status" value="1"/>
</dbReference>
<evidence type="ECO:0000256" key="10">
    <source>
        <dbReference type="ARBA" id="ARBA00022989"/>
    </source>
</evidence>
<evidence type="ECO:0000313" key="19">
    <source>
        <dbReference type="EMBL" id="QNG57232.1"/>
    </source>
</evidence>
<feature type="transmembrane region" description="Helical" evidence="16">
    <location>
        <begin position="68"/>
        <end position="91"/>
    </location>
</feature>
<protein>
    <recommendedName>
        <fullName evidence="4 16">NADH-ubiquinone oxidoreductase chain 4</fullName>
        <ecNumber evidence="3 16">7.1.1.2</ecNumber>
    </recommendedName>
</protein>
<evidence type="ECO:0000256" key="15">
    <source>
        <dbReference type="ARBA" id="ARBA00049551"/>
    </source>
</evidence>
<sequence>MLAPILTITLITTIFLSSQKRWNNAKIITTSLFNFILALTLQSNNWLKNNRNNPIETIWSETLNENIIVDNISTPLITLSIIIAPLCILANNKTNETEFPLLIAIITTLLILTFSTLNILLFFIFFEATVIPTFILITRLGSNIERINASLYFIFFTITGSLPLLISILMIYNKENTLNLLMINDLSNNENLINNNIWWLITITAFLIKTPIYGFHLWLPKAHVEAPIAGSMILAAILLKLGGYGLLRLNPLFNNNSLLSSILLTFCAWSAFVSSTICLRQTDLKSLIAYSSISHMSIVTIGILINNSWTNTGAMNLMLAHGITSSALFCLANIQYERTSTRNIFLNRGLKWSNTTIVSLWLIFLLANLSLPPSANFNGEIAILVSAINWSIFLTPILGLTTVITAVYSLEIYQNNNNNNNICIHPLNGREIILMVIHMILLLALSANPFLAFIPT</sequence>